<evidence type="ECO:0000313" key="3">
    <source>
        <dbReference type="Proteomes" id="UP000236161"/>
    </source>
</evidence>
<dbReference type="STRING" id="1088818.A0A2I0BE21"/>
<dbReference type="PANTHER" id="PTHR12496:SF0">
    <property type="entry name" value="METHYLTRANSFERASE DOMAIN-CONTAINING PROTEIN"/>
    <property type="match status" value="1"/>
</dbReference>
<dbReference type="InterPro" id="IPR025714">
    <property type="entry name" value="Methyltranfer_dom"/>
</dbReference>
<dbReference type="Pfam" id="PF13679">
    <property type="entry name" value="Methyltransf_32"/>
    <property type="match status" value="1"/>
</dbReference>
<organism evidence="2 3">
    <name type="scientific">Apostasia shenzhenica</name>
    <dbReference type="NCBI Taxonomy" id="1088818"/>
    <lineage>
        <taxon>Eukaryota</taxon>
        <taxon>Viridiplantae</taxon>
        <taxon>Streptophyta</taxon>
        <taxon>Embryophyta</taxon>
        <taxon>Tracheophyta</taxon>
        <taxon>Spermatophyta</taxon>
        <taxon>Magnoliopsida</taxon>
        <taxon>Liliopsida</taxon>
        <taxon>Asparagales</taxon>
        <taxon>Orchidaceae</taxon>
        <taxon>Apostasioideae</taxon>
        <taxon>Apostasia</taxon>
    </lineage>
</organism>
<dbReference type="PANTHER" id="PTHR12496">
    <property type="entry name" value="CGI-41 METHYLTRANSFERASE"/>
    <property type="match status" value="1"/>
</dbReference>
<reference evidence="2 3" key="1">
    <citation type="journal article" date="2017" name="Nature">
        <title>The Apostasia genome and the evolution of orchids.</title>
        <authorList>
            <person name="Zhang G.Q."/>
            <person name="Liu K.W."/>
            <person name="Li Z."/>
            <person name="Lohaus R."/>
            <person name="Hsiao Y.Y."/>
            <person name="Niu S.C."/>
            <person name="Wang J.Y."/>
            <person name="Lin Y.C."/>
            <person name="Xu Q."/>
            <person name="Chen L.J."/>
            <person name="Yoshida K."/>
            <person name="Fujiwara S."/>
            <person name="Wang Z.W."/>
            <person name="Zhang Y.Q."/>
            <person name="Mitsuda N."/>
            <person name="Wang M."/>
            <person name="Liu G.H."/>
            <person name="Pecoraro L."/>
            <person name="Huang H.X."/>
            <person name="Xiao X.J."/>
            <person name="Lin M."/>
            <person name="Wu X.Y."/>
            <person name="Wu W.L."/>
            <person name="Chen Y.Y."/>
            <person name="Chang S.B."/>
            <person name="Sakamoto S."/>
            <person name="Ohme-Takagi M."/>
            <person name="Yagi M."/>
            <person name="Zeng S.J."/>
            <person name="Shen C.Y."/>
            <person name="Yeh C.M."/>
            <person name="Luo Y.B."/>
            <person name="Tsai W.C."/>
            <person name="Van de Peer Y."/>
            <person name="Liu Z.J."/>
        </authorList>
    </citation>
    <scope>NUCLEOTIDE SEQUENCE [LARGE SCALE GENOMIC DNA]</scope>
    <source>
        <strain evidence="3">cv. Shenzhen</strain>
        <tissue evidence="2">Stem</tissue>
    </source>
</reference>
<dbReference type="InterPro" id="IPR029063">
    <property type="entry name" value="SAM-dependent_MTases_sf"/>
</dbReference>
<accession>A0A2I0BE21</accession>
<dbReference type="SUPFAM" id="SSF53335">
    <property type="entry name" value="S-adenosyl-L-methionine-dependent methyltransferases"/>
    <property type="match status" value="1"/>
</dbReference>
<proteinExistence type="predicted"/>
<dbReference type="Proteomes" id="UP000236161">
    <property type="component" value="Unassembled WGS sequence"/>
</dbReference>
<feature type="domain" description="Methyltransferase" evidence="1">
    <location>
        <begin position="105"/>
        <end position="294"/>
    </location>
</feature>
<sequence>MKAISTFLSGFRQLIDSHVVNFFKDKLWGTVDREWMECLRKEPVEDLLGIPSGLVREHWPPSLQEFVLTLRSLVLSKEQNLSHTVLNNFHVSSLGSVISQGMNTKKKHEVEVLAAAVSTIAHGVNAQKIVDVGSGQGYLAQVLSFEYQLSVIAVDASGHHSAVTNARAKRIKKHYAAKLQKYRNEQMKIPQTITCEILSSDFLAALSITAQDVKNEKPSDMVGSILGTKSLRDSEAYLCQAACPRDNGNIKPFLVLAGLHACGDLSVNMLRTFVDCKEVKALISIGCCYNLLSEEHSQKTSVQCGFPMSNGAKISGVALGKSARDLACQSAERWQSLTKEAALQNFQLHAFRSAFQMVLDEYCPGILMSSPSIGRQGKALRRRQSRRQRESQFYKEASFPCSCKLKYKECACASSEVCLEKPCFTEEYRETQSTTCSRNHILFEEFSMSAFHHLGFDCSKDVNLCGMWDRCKPFFDFIGPYWSLRAALGPVIESYILLDRLLFLQEKAGVVEAHLVPLFDPKQSPRNVAIVARKSNANIHNA</sequence>
<evidence type="ECO:0000259" key="1">
    <source>
        <dbReference type="Pfam" id="PF13679"/>
    </source>
</evidence>
<name>A0A2I0BE21_9ASPA</name>
<dbReference type="OrthoDB" id="10258156at2759"/>
<gene>
    <name evidence="2" type="ORF">AXF42_Ash010425</name>
</gene>
<keyword evidence="3" id="KW-1185">Reference proteome</keyword>
<evidence type="ECO:0000313" key="2">
    <source>
        <dbReference type="EMBL" id="PKA66016.1"/>
    </source>
</evidence>
<dbReference type="EMBL" id="KZ451888">
    <property type="protein sequence ID" value="PKA66016.1"/>
    <property type="molecule type" value="Genomic_DNA"/>
</dbReference>
<protein>
    <recommendedName>
        <fullName evidence="1">Methyltransferase domain-containing protein</fullName>
    </recommendedName>
</protein>
<dbReference type="AlphaFoldDB" id="A0A2I0BE21"/>
<dbReference type="InterPro" id="IPR052220">
    <property type="entry name" value="METTL25"/>
</dbReference>